<dbReference type="SUPFAM" id="SSF53335">
    <property type="entry name" value="S-adenosyl-L-methionine-dependent methyltransferases"/>
    <property type="match status" value="1"/>
</dbReference>
<dbReference type="PANTHER" id="PTHR43861:SF1">
    <property type="entry name" value="TRANS-ACONITATE 2-METHYLTRANSFERASE"/>
    <property type="match status" value="1"/>
</dbReference>
<dbReference type="Gene3D" id="3.40.50.150">
    <property type="entry name" value="Vaccinia Virus protein VP39"/>
    <property type="match status" value="1"/>
</dbReference>
<dbReference type="Pfam" id="PF13847">
    <property type="entry name" value="Methyltransf_31"/>
    <property type="match status" value="1"/>
</dbReference>
<accession>A4G467</accession>
<dbReference type="PANTHER" id="PTHR43861">
    <property type="entry name" value="TRANS-ACONITATE 2-METHYLTRANSFERASE-RELATED"/>
    <property type="match status" value="1"/>
</dbReference>
<dbReference type="InterPro" id="IPR029063">
    <property type="entry name" value="SAM-dependent_MTases_sf"/>
</dbReference>
<dbReference type="AlphaFoldDB" id="A4G467"/>
<dbReference type="STRING" id="204773.HEAR1125"/>
<protein>
    <recommendedName>
        <fullName evidence="1">Methyltransferase domain-containing protein</fullName>
    </recommendedName>
</protein>
<dbReference type="InterPro" id="IPR025714">
    <property type="entry name" value="Methyltranfer_dom"/>
</dbReference>
<evidence type="ECO:0000313" key="2">
    <source>
        <dbReference type="EMBL" id="CAL61304.1"/>
    </source>
</evidence>
<feature type="domain" description="Methyltransferase" evidence="1">
    <location>
        <begin position="42"/>
        <end position="153"/>
    </location>
</feature>
<organism evidence="2 3">
    <name type="scientific">Herminiimonas arsenicoxydans</name>
    <dbReference type="NCBI Taxonomy" id="204773"/>
    <lineage>
        <taxon>Bacteria</taxon>
        <taxon>Pseudomonadati</taxon>
        <taxon>Pseudomonadota</taxon>
        <taxon>Betaproteobacteria</taxon>
        <taxon>Burkholderiales</taxon>
        <taxon>Oxalobacteraceae</taxon>
        <taxon>Herminiimonas</taxon>
    </lineage>
</organism>
<dbReference type="HOGENOM" id="CLU_1084924_0_0_4"/>
<keyword evidence="3" id="KW-1185">Reference proteome</keyword>
<reference evidence="2 3" key="1">
    <citation type="journal article" date="2007" name="PLoS Genet.">
        <title>A tale of two oxidation states: bacterial colonization of arsenic-rich environments.</title>
        <authorList>
            <person name="Muller D."/>
            <person name="Medigue C."/>
            <person name="Koechler S."/>
            <person name="Barbe V."/>
            <person name="Barakat M."/>
            <person name="Talla E."/>
            <person name="Bonnefoy V."/>
            <person name="Krin E."/>
            <person name="Arsene-Ploetze F."/>
            <person name="Carapito C."/>
            <person name="Chandler M."/>
            <person name="Cournoyer B."/>
            <person name="Cruveiller S."/>
            <person name="Dossat C."/>
            <person name="Duval S."/>
            <person name="Heymann M."/>
            <person name="Leize E."/>
            <person name="Lieutaud A."/>
            <person name="Lievremont D."/>
            <person name="Makita Y."/>
            <person name="Mangenot S."/>
            <person name="Nitschke W."/>
            <person name="Ortet P."/>
            <person name="Perdrial N."/>
            <person name="Schoepp B."/>
            <person name="Siguier N."/>
            <person name="Simeonova D.D."/>
            <person name="Rouy Z."/>
            <person name="Segurens B."/>
            <person name="Turlin E."/>
            <person name="Vallenet D."/>
            <person name="Van Dorsselaer A."/>
            <person name="Weiss S."/>
            <person name="Weissenbach J."/>
            <person name="Lett M.C."/>
            <person name="Danchin A."/>
            <person name="Bertin P.N."/>
        </authorList>
    </citation>
    <scope>NUCLEOTIDE SEQUENCE [LARGE SCALE GENOMIC DNA]</scope>
    <source>
        <strain evidence="3">ULPAs1</strain>
    </source>
</reference>
<gene>
    <name evidence="2" type="ordered locus">HEAR1125</name>
</gene>
<sequence length="256" mass="28586">MSDASRDVLAFWNSRAGLGQWAGSRDVIAKQLEMAAISTYVKDGMRILEVGCGNGITAIELARQFDVDIIAIDYAEEMITSAKQLAEGHDFKGRLTFQTGDVTALPEFQGAFDLIYTERVLINLPDWESQRSAIKGITDMLAPNGLYVMCENSQDGLDKTNSLRAMVQLPKMDPPWHNRYFRDSELAQFSEPKVTLEGINHYSSTYYFLSRVVNAALASKAGKEPEYDSEVNQLALSLPSMGDIGQGRIWLWRKNS</sequence>
<evidence type="ECO:0000259" key="1">
    <source>
        <dbReference type="Pfam" id="PF13847"/>
    </source>
</evidence>
<name>A4G467_HERAR</name>
<dbReference type="eggNOG" id="COG2226">
    <property type="taxonomic scope" value="Bacteria"/>
</dbReference>
<evidence type="ECO:0000313" key="3">
    <source>
        <dbReference type="Proteomes" id="UP000006697"/>
    </source>
</evidence>
<dbReference type="EMBL" id="CU207211">
    <property type="protein sequence ID" value="CAL61304.1"/>
    <property type="molecule type" value="Genomic_DNA"/>
</dbReference>
<dbReference type="OrthoDB" id="9777638at2"/>
<proteinExistence type="predicted"/>
<dbReference type="Proteomes" id="UP000006697">
    <property type="component" value="Chromosome"/>
</dbReference>
<dbReference type="KEGG" id="har:HEAR1125"/>
<dbReference type="CDD" id="cd02440">
    <property type="entry name" value="AdoMet_MTases"/>
    <property type="match status" value="1"/>
</dbReference>